<feature type="compositionally biased region" description="Low complexity" evidence="1">
    <location>
        <begin position="306"/>
        <end position="320"/>
    </location>
</feature>
<feature type="transmembrane region" description="Helical" evidence="2">
    <location>
        <begin position="178"/>
        <end position="201"/>
    </location>
</feature>
<organism evidence="3 4">
    <name type="scientific">Beauveria bassiana D1-5</name>
    <dbReference type="NCBI Taxonomy" id="1245745"/>
    <lineage>
        <taxon>Eukaryota</taxon>
        <taxon>Fungi</taxon>
        <taxon>Dikarya</taxon>
        <taxon>Ascomycota</taxon>
        <taxon>Pezizomycotina</taxon>
        <taxon>Sordariomycetes</taxon>
        <taxon>Hypocreomycetidae</taxon>
        <taxon>Hypocreales</taxon>
        <taxon>Cordycipitaceae</taxon>
        <taxon>Beauveria</taxon>
    </lineage>
</organism>
<dbReference type="OrthoDB" id="5211263at2759"/>
<evidence type="ECO:0000313" key="3">
    <source>
        <dbReference type="EMBL" id="KGQ11804.1"/>
    </source>
</evidence>
<feature type="transmembrane region" description="Helical" evidence="2">
    <location>
        <begin position="69"/>
        <end position="93"/>
    </location>
</feature>
<reference evidence="3 4" key="1">
    <citation type="submission" date="2012-10" db="EMBL/GenBank/DDBJ databases">
        <title>Genome sequencing and analysis of entomopathogenic fungi Beauveria bassiana D1-5.</title>
        <authorList>
            <person name="Li Q."/>
            <person name="Wang L."/>
            <person name="Zhang Z."/>
            <person name="Wang Q."/>
            <person name="Ren J."/>
            <person name="Wang M."/>
            <person name="Xu W."/>
            <person name="Wang J."/>
            <person name="Lu Y."/>
            <person name="Du Q."/>
            <person name="Sun Z."/>
        </authorList>
    </citation>
    <scope>NUCLEOTIDE SEQUENCE [LARGE SCALE GENOMIC DNA]</scope>
    <source>
        <strain evidence="3 4">D1-5</strain>
    </source>
</reference>
<evidence type="ECO:0000256" key="2">
    <source>
        <dbReference type="SAM" id="Phobius"/>
    </source>
</evidence>
<feature type="region of interest" description="Disordered" evidence="1">
    <location>
        <begin position="284"/>
        <end position="320"/>
    </location>
</feature>
<evidence type="ECO:0000256" key="1">
    <source>
        <dbReference type="SAM" id="MobiDB-lite"/>
    </source>
</evidence>
<name>A0A0A2WF93_BEABA</name>
<protein>
    <submittedName>
        <fullName evidence="3">Uncharacterized protein</fullName>
    </submittedName>
</protein>
<feature type="region of interest" description="Disordered" evidence="1">
    <location>
        <begin position="355"/>
        <end position="399"/>
    </location>
</feature>
<dbReference type="Proteomes" id="UP000030106">
    <property type="component" value="Unassembled WGS sequence"/>
</dbReference>
<keyword evidence="2" id="KW-0472">Membrane</keyword>
<dbReference type="HOGENOM" id="CLU_044514_0_0_1"/>
<proteinExistence type="predicted"/>
<dbReference type="eggNOG" id="ENOG502SYMB">
    <property type="taxonomic scope" value="Eukaryota"/>
</dbReference>
<keyword evidence="2" id="KW-1133">Transmembrane helix</keyword>
<feature type="transmembrane region" description="Helical" evidence="2">
    <location>
        <begin position="113"/>
        <end position="135"/>
    </location>
</feature>
<sequence length="399" mass="43956">MASRQCAPSQAAQPQKGRRLQLFLTPPPPMAAKPQGSPAAMSGCIGVAGRMALHKSQAQFARAQWRIKLLAPIWASQLLLTMTMMGLFAWRFGNTMQHHDDKVKAGKKPTIEYAWEATNIAMSLVASLCTFVDIARYYTESLTPWTMLFTHVIKATCAFAILALDVAVYITLSEEKYSLIGIGLDSLLILLTGATTIYAFLAYRRLAAYDDYAHPANVKGYGFNDLSTSSNISHPPANKRNSLRSVRLSTRSVNESVSMDVLDTTPYHHQRDTQYDEYRAKRNSFNAPRETLAGVGDAARNPQRYSPPDSSPKTLSPLLSPSIATNQVKALQRGPARPRTTSWASDHMLVAVPEEEIEAGHGNGDEVSLLSPDSNEMPGFDGPRVVQDTDIPERSRKDM</sequence>
<dbReference type="STRING" id="1245745.A0A0A2WF93"/>
<gene>
    <name evidence="3" type="ORF">BBAD15_g2459</name>
</gene>
<dbReference type="AlphaFoldDB" id="A0A0A2WF93"/>
<keyword evidence="2" id="KW-0812">Transmembrane</keyword>
<comment type="caution">
    <text evidence="3">The sequence shown here is derived from an EMBL/GenBank/DDBJ whole genome shotgun (WGS) entry which is preliminary data.</text>
</comment>
<dbReference type="EMBL" id="ANFO01000173">
    <property type="protein sequence ID" value="KGQ11804.1"/>
    <property type="molecule type" value="Genomic_DNA"/>
</dbReference>
<accession>A0A0A2WF93</accession>
<evidence type="ECO:0000313" key="4">
    <source>
        <dbReference type="Proteomes" id="UP000030106"/>
    </source>
</evidence>
<feature type="transmembrane region" description="Helical" evidence="2">
    <location>
        <begin position="147"/>
        <end position="172"/>
    </location>
</feature>